<keyword evidence="3 7" id="KW-0812">Transmembrane</keyword>
<evidence type="ECO:0000256" key="2">
    <source>
        <dbReference type="ARBA" id="ARBA00010430"/>
    </source>
</evidence>
<accession>A0A137P2L9</accession>
<organism evidence="8 9">
    <name type="scientific">Conidiobolus coronatus (strain ATCC 28846 / CBS 209.66 / NRRL 28638)</name>
    <name type="common">Delacroixia coronata</name>
    <dbReference type="NCBI Taxonomy" id="796925"/>
    <lineage>
        <taxon>Eukaryota</taxon>
        <taxon>Fungi</taxon>
        <taxon>Fungi incertae sedis</taxon>
        <taxon>Zoopagomycota</taxon>
        <taxon>Entomophthoromycotina</taxon>
        <taxon>Entomophthoromycetes</taxon>
        <taxon>Entomophthorales</taxon>
        <taxon>Ancylistaceae</taxon>
        <taxon>Conidiobolus</taxon>
    </lineage>
</organism>
<comment type="function">
    <text evidence="7">Stabilizer subunit of the dolichol-phosphate mannose (DPM) synthase complex; tethers catalytic subunit to the ER.</text>
</comment>
<sequence length="95" mass="10792">MTKATETFSLIGAFLLSWALVNFNFITLPISQKFLEEVWPTFPWVALVSFGAYSLANIGWALITFRDCPEAHQELMVEIQQAKADLRAKKVQIDN</sequence>
<comment type="subunit">
    <text evidence="7">Component of the dolichol-phosphate mannose (DPM) synthase complex.</text>
</comment>
<dbReference type="EMBL" id="KQ964541">
    <property type="protein sequence ID" value="KXN69277.1"/>
    <property type="molecule type" value="Genomic_DNA"/>
</dbReference>
<evidence type="ECO:0000256" key="1">
    <source>
        <dbReference type="ARBA" id="ARBA00004477"/>
    </source>
</evidence>
<comment type="similarity">
    <text evidence="2 7">Belongs to the DPM3 family.</text>
</comment>
<keyword evidence="9" id="KW-1185">Reference proteome</keyword>
<feature type="transmembrane region" description="Helical" evidence="7">
    <location>
        <begin position="7"/>
        <end position="30"/>
    </location>
</feature>
<dbReference type="Proteomes" id="UP000070444">
    <property type="component" value="Unassembled WGS sequence"/>
</dbReference>
<dbReference type="GO" id="GO:0033185">
    <property type="term" value="C:dolichol-phosphate-mannose synthase complex"/>
    <property type="evidence" value="ECO:0007669"/>
    <property type="project" value="TreeGrafter"/>
</dbReference>
<dbReference type="InterPro" id="IPR013174">
    <property type="entry name" value="DPM3"/>
</dbReference>
<dbReference type="GO" id="GO:0006506">
    <property type="term" value="P:GPI anchor biosynthetic process"/>
    <property type="evidence" value="ECO:0007669"/>
    <property type="project" value="TreeGrafter"/>
</dbReference>
<keyword evidence="5 7" id="KW-1133">Transmembrane helix</keyword>
<dbReference type="OMA" id="FRECPEA"/>
<evidence type="ECO:0000256" key="4">
    <source>
        <dbReference type="ARBA" id="ARBA00022824"/>
    </source>
</evidence>
<evidence type="ECO:0000256" key="7">
    <source>
        <dbReference type="RuleBase" id="RU365085"/>
    </source>
</evidence>
<gene>
    <name evidence="8" type="ORF">CONCODRAFT_50878</name>
</gene>
<dbReference type="UniPathway" id="UPA00378"/>
<dbReference type="GO" id="GO:0005789">
    <property type="term" value="C:endoplasmic reticulum membrane"/>
    <property type="evidence" value="ECO:0007669"/>
    <property type="project" value="UniProtKB-SubCell"/>
</dbReference>
<evidence type="ECO:0000313" key="9">
    <source>
        <dbReference type="Proteomes" id="UP000070444"/>
    </source>
</evidence>
<dbReference type="OrthoDB" id="2014333at2759"/>
<comment type="subcellular location">
    <subcellularLocation>
        <location evidence="1 7">Endoplasmic reticulum membrane</location>
        <topology evidence="1 7">Multi-pass membrane protein</topology>
    </subcellularLocation>
</comment>
<keyword evidence="4 7" id="KW-0256">Endoplasmic reticulum</keyword>
<dbReference type="STRING" id="796925.A0A137P2L9"/>
<dbReference type="Pfam" id="PF08285">
    <property type="entry name" value="DPM3"/>
    <property type="match status" value="1"/>
</dbReference>
<keyword evidence="6 7" id="KW-0472">Membrane</keyword>
<dbReference type="PANTHER" id="PTHR16433:SF0">
    <property type="entry name" value="DOLICHOL-PHOSPHATE MANNOSYLTRANSFERASE SUBUNIT 3"/>
    <property type="match status" value="1"/>
</dbReference>
<proteinExistence type="inferred from homology"/>
<keyword evidence="8" id="KW-0808">Transferase</keyword>
<evidence type="ECO:0000256" key="3">
    <source>
        <dbReference type="ARBA" id="ARBA00022692"/>
    </source>
</evidence>
<feature type="transmembrane region" description="Helical" evidence="7">
    <location>
        <begin position="42"/>
        <end position="63"/>
    </location>
</feature>
<evidence type="ECO:0000313" key="8">
    <source>
        <dbReference type="EMBL" id="KXN69277.1"/>
    </source>
</evidence>
<dbReference type="AlphaFoldDB" id="A0A137P2L9"/>
<protein>
    <recommendedName>
        <fullName evidence="7">Dolichol-phosphate mannosyltransferase subunit 3</fullName>
    </recommendedName>
</protein>
<dbReference type="GO" id="GO:0016757">
    <property type="term" value="F:glycosyltransferase activity"/>
    <property type="evidence" value="ECO:0007669"/>
    <property type="project" value="UniProtKB-KW"/>
</dbReference>
<keyword evidence="8" id="KW-0328">Glycosyltransferase</keyword>
<name>A0A137P2L9_CONC2</name>
<dbReference type="PANTHER" id="PTHR16433">
    <property type="entry name" value="DOLICHOL-PHOSPHATE MANNOSYLTRANSFERASE SUBUNIT 3"/>
    <property type="match status" value="1"/>
</dbReference>
<reference evidence="8 9" key="1">
    <citation type="journal article" date="2015" name="Genome Biol. Evol.">
        <title>Phylogenomic analyses indicate that early fungi evolved digesting cell walls of algal ancestors of land plants.</title>
        <authorList>
            <person name="Chang Y."/>
            <person name="Wang S."/>
            <person name="Sekimoto S."/>
            <person name="Aerts A.L."/>
            <person name="Choi C."/>
            <person name="Clum A."/>
            <person name="LaButti K.M."/>
            <person name="Lindquist E.A."/>
            <person name="Yee Ngan C."/>
            <person name="Ohm R.A."/>
            <person name="Salamov A.A."/>
            <person name="Grigoriev I.V."/>
            <person name="Spatafora J.W."/>
            <person name="Berbee M.L."/>
        </authorList>
    </citation>
    <scope>NUCLEOTIDE SEQUENCE [LARGE SCALE GENOMIC DNA]</scope>
    <source>
        <strain evidence="8 9">NRRL 28638</strain>
    </source>
</reference>
<comment type="pathway">
    <text evidence="7">Protein modification; protein glycosylation.</text>
</comment>
<evidence type="ECO:0000256" key="6">
    <source>
        <dbReference type="ARBA" id="ARBA00023136"/>
    </source>
</evidence>
<evidence type="ECO:0000256" key="5">
    <source>
        <dbReference type="ARBA" id="ARBA00022989"/>
    </source>
</evidence>